<keyword evidence="2" id="KW-0812">Transmembrane</keyword>
<dbReference type="AlphaFoldDB" id="A0A9N7UGS4"/>
<dbReference type="Proteomes" id="UP001153269">
    <property type="component" value="Unassembled WGS sequence"/>
</dbReference>
<feature type="region of interest" description="Disordered" evidence="1">
    <location>
        <begin position="133"/>
        <end position="159"/>
    </location>
</feature>
<protein>
    <submittedName>
        <fullName evidence="3">Uncharacterized protein</fullName>
    </submittedName>
</protein>
<sequence length="188" mass="20865">MFHPKKGTEINSRKQRQAGANKALRFAELHTHGIHSICLPTHLEGPPPNVTFQFFHSSVQLMHKGLGRQLPQLFHETSEFYSMFAKGILINVLQPRGVGGGRLTLATASTHRRPQGAHLPLTSCLTDLSLRDRGREKEREKKKVLPPCDLSPDPGQRPRSSPPYHIMALLCGAVVLCYSSSLVTVLHP</sequence>
<dbReference type="EMBL" id="CADEAL010001369">
    <property type="protein sequence ID" value="CAB1431769.1"/>
    <property type="molecule type" value="Genomic_DNA"/>
</dbReference>
<comment type="caution">
    <text evidence="3">The sequence shown here is derived from an EMBL/GenBank/DDBJ whole genome shotgun (WGS) entry which is preliminary data.</text>
</comment>
<organism evidence="3 4">
    <name type="scientific">Pleuronectes platessa</name>
    <name type="common">European plaice</name>
    <dbReference type="NCBI Taxonomy" id="8262"/>
    <lineage>
        <taxon>Eukaryota</taxon>
        <taxon>Metazoa</taxon>
        <taxon>Chordata</taxon>
        <taxon>Craniata</taxon>
        <taxon>Vertebrata</taxon>
        <taxon>Euteleostomi</taxon>
        <taxon>Actinopterygii</taxon>
        <taxon>Neopterygii</taxon>
        <taxon>Teleostei</taxon>
        <taxon>Neoteleostei</taxon>
        <taxon>Acanthomorphata</taxon>
        <taxon>Carangaria</taxon>
        <taxon>Pleuronectiformes</taxon>
        <taxon>Pleuronectoidei</taxon>
        <taxon>Pleuronectidae</taxon>
        <taxon>Pleuronectes</taxon>
    </lineage>
</organism>
<feature type="compositionally biased region" description="Basic and acidic residues" evidence="1">
    <location>
        <begin position="133"/>
        <end position="143"/>
    </location>
</feature>
<keyword evidence="2" id="KW-0472">Membrane</keyword>
<feature type="transmembrane region" description="Helical" evidence="2">
    <location>
        <begin position="166"/>
        <end position="186"/>
    </location>
</feature>
<name>A0A9N7UGS4_PLEPL</name>
<evidence type="ECO:0000256" key="2">
    <source>
        <dbReference type="SAM" id="Phobius"/>
    </source>
</evidence>
<evidence type="ECO:0000313" key="3">
    <source>
        <dbReference type="EMBL" id="CAB1431769.1"/>
    </source>
</evidence>
<evidence type="ECO:0000256" key="1">
    <source>
        <dbReference type="SAM" id="MobiDB-lite"/>
    </source>
</evidence>
<evidence type="ECO:0000313" key="4">
    <source>
        <dbReference type="Proteomes" id="UP001153269"/>
    </source>
</evidence>
<keyword evidence="2" id="KW-1133">Transmembrane helix</keyword>
<keyword evidence="4" id="KW-1185">Reference proteome</keyword>
<reference evidence="3" key="1">
    <citation type="submission" date="2020-03" db="EMBL/GenBank/DDBJ databases">
        <authorList>
            <person name="Weist P."/>
        </authorList>
    </citation>
    <scope>NUCLEOTIDE SEQUENCE</scope>
</reference>
<gene>
    <name evidence="3" type="ORF">PLEPLA_LOCUS19826</name>
</gene>
<accession>A0A9N7UGS4</accession>
<proteinExistence type="predicted"/>